<accession>A0A7J8CHK0</accession>
<reference evidence="2 3" key="1">
    <citation type="journal article" date="2020" name="Nature">
        <title>Six reference-quality genomes reveal evolution of bat adaptations.</title>
        <authorList>
            <person name="Jebb D."/>
            <person name="Huang Z."/>
            <person name="Pippel M."/>
            <person name="Hughes G.M."/>
            <person name="Lavrichenko K."/>
            <person name="Devanna P."/>
            <person name="Winkler S."/>
            <person name="Jermiin L.S."/>
            <person name="Skirmuntt E.C."/>
            <person name="Katzourakis A."/>
            <person name="Burkitt-Gray L."/>
            <person name="Ray D.A."/>
            <person name="Sullivan K.A.M."/>
            <person name="Roscito J.G."/>
            <person name="Kirilenko B.M."/>
            <person name="Davalos L.M."/>
            <person name="Corthals A.P."/>
            <person name="Power M.L."/>
            <person name="Jones G."/>
            <person name="Ransome R.D."/>
            <person name="Dechmann D.K.N."/>
            <person name="Locatelli A.G."/>
            <person name="Puechmaille S.J."/>
            <person name="Fedrigo O."/>
            <person name="Jarvis E.D."/>
            <person name="Hiller M."/>
            <person name="Vernes S.C."/>
            <person name="Myers E.W."/>
            <person name="Teeling E.C."/>
        </authorList>
    </citation>
    <scope>NUCLEOTIDE SEQUENCE [LARGE SCALE GENOMIC DNA]</scope>
    <source>
        <strain evidence="2">MRouAeg1</strain>
        <tissue evidence="2">Muscle</tissue>
    </source>
</reference>
<proteinExistence type="predicted"/>
<dbReference type="EMBL" id="JACASE010000014">
    <property type="protein sequence ID" value="KAF6410345.1"/>
    <property type="molecule type" value="Genomic_DNA"/>
</dbReference>
<evidence type="ECO:0000313" key="2">
    <source>
        <dbReference type="EMBL" id="KAF6410345.1"/>
    </source>
</evidence>
<dbReference type="Proteomes" id="UP000593571">
    <property type="component" value="Unassembled WGS sequence"/>
</dbReference>
<protein>
    <submittedName>
        <fullName evidence="2">Uncharacterized protein</fullName>
    </submittedName>
</protein>
<feature type="region of interest" description="Disordered" evidence="1">
    <location>
        <begin position="56"/>
        <end position="80"/>
    </location>
</feature>
<evidence type="ECO:0000256" key="1">
    <source>
        <dbReference type="SAM" id="MobiDB-lite"/>
    </source>
</evidence>
<evidence type="ECO:0000313" key="3">
    <source>
        <dbReference type="Proteomes" id="UP000593571"/>
    </source>
</evidence>
<gene>
    <name evidence="2" type="ORF">HJG63_008910</name>
</gene>
<keyword evidence="3" id="KW-1185">Reference proteome</keyword>
<dbReference type="AlphaFoldDB" id="A0A7J8CHK0"/>
<comment type="caution">
    <text evidence="2">The sequence shown here is derived from an EMBL/GenBank/DDBJ whole genome shotgun (WGS) entry which is preliminary data.</text>
</comment>
<sequence>MCPHTWTKAGLSGVTFQSREAHGRRGGPKAPRLWGGGDSVALRTLGVASSELPRVVNEGSCGEGHPGDPHGRPPNQQCSGQAGESALHWLVMFSQVTVCPLPWLLGWSAGFARPLCLLVRTTFL</sequence>
<organism evidence="2 3">
    <name type="scientific">Rousettus aegyptiacus</name>
    <name type="common">Egyptian fruit bat</name>
    <name type="synonym">Pteropus aegyptiacus</name>
    <dbReference type="NCBI Taxonomy" id="9407"/>
    <lineage>
        <taxon>Eukaryota</taxon>
        <taxon>Metazoa</taxon>
        <taxon>Chordata</taxon>
        <taxon>Craniata</taxon>
        <taxon>Vertebrata</taxon>
        <taxon>Euteleostomi</taxon>
        <taxon>Mammalia</taxon>
        <taxon>Eutheria</taxon>
        <taxon>Laurasiatheria</taxon>
        <taxon>Chiroptera</taxon>
        <taxon>Yinpterochiroptera</taxon>
        <taxon>Pteropodoidea</taxon>
        <taxon>Pteropodidae</taxon>
        <taxon>Rousettinae</taxon>
        <taxon>Rousettus</taxon>
    </lineage>
</organism>
<name>A0A7J8CHK0_ROUAE</name>